<gene>
    <name evidence="2" type="ORF">UFOPK3587_00802</name>
</gene>
<feature type="domain" description="Ribulose bisphosphate carboxylase large subunit C-terminal" evidence="1">
    <location>
        <begin position="113"/>
        <end position="280"/>
    </location>
</feature>
<dbReference type="AlphaFoldDB" id="A0A6J7GHC4"/>
<dbReference type="InterPro" id="IPR036422">
    <property type="entry name" value="RuBisCO_lsu_N_sf"/>
</dbReference>
<dbReference type="GO" id="GO:0015977">
    <property type="term" value="P:carbon fixation"/>
    <property type="evidence" value="ECO:0007669"/>
    <property type="project" value="InterPro"/>
</dbReference>
<dbReference type="SUPFAM" id="SSF51649">
    <property type="entry name" value="RuBisCo, C-terminal domain"/>
    <property type="match status" value="1"/>
</dbReference>
<dbReference type="EMBL" id="CAFBMN010000044">
    <property type="protein sequence ID" value="CAB4906434.1"/>
    <property type="molecule type" value="Genomic_DNA"/>
</dbReference>
<dbReference type="Pfam" id="PF00016">
    <property type="entry name" value="RuBisCO_large"/>
    <property type="match status" value="1"/>
</dbReference>
<dbReference type="PANTHER" id="PTHR42704">
    <property type="entry name" value="RIBULOSE BISPHOSPHATE CARBOXYLASE"/>
    <property type="match status" value="1"/>
</dbReference>
<protein>
    <submittedName>
        <fullName evidence="2">Unannotated protein</fullName>
    </submittedName>
</protein>
<name>A0A6J7GHC4_9ZZZZ</name>
<proteinExistence type="predicted"/>
<dbReference type="SFLD" id="SFLDG00301">
    <property type="entry name" value="RuBisCO-like_proteins"/>
    <property type="match status" value="1"/>
</dbReference>
<reference evidence="2" key="1">
    <citation type="submission" date="2020-05" db="EMBL/GenBank/DDBJ databases">
        <authorList>
            <person name="Chiriac C."/>
            <person name="Salcher M."/>
            <person name="Ghai R."/>
            <person name="Kavagutti S V."/>
        </authorList>
    </citation>
    <scope>NUCLEOTIDE SEQUENCE</scope>
</reference>
<dbReference type="SFLD" id="SFLDS00014">
    <property type="entry name" value="RuBisCO"/>
    <property type="match status" value="1"/>
</dbReference>
<dbReference type="Gene3D" id="3.20.20.110">
    <property type="entry name" value="Ribulose bisphosphate carboxylase, large subunit, C-terminal domain"/>
    <property type="match status" value="1"/>
</dbReference>
<evidence type="ECO:0000313" key="2">
    <source>
        <dbReference type="EMBL" id="CAB4906434.1"/>
    </source>
</evidence>
<dbReference type="InterPro" id="IPR000685">
    <property type="entry name" value="RuBisCO_lsu_C"/>
</dbReference>
<dbReference type="Gene3D" id="3.30.70.150">
    <property type="entry name" value="RuBisCO large subunit, N-terminal domain"/>
    <property type="match status" value="1"/>
</dbReference>
<evidence type="ECO:0000259" key="1">
    <source>
        <dbReference type="Pfam" id="PF00016"/>
    </source>
</evidence>
<dbReference type="CDD" id="cd08210">
    <property type="entry name" value="RLP_RrRLP"/>
    <property type="match status" value="1"/>
</dbReference>
<dbReference type="InterPro" id="IPR033966">
    <property type="entry name" value="RuBisCO"/>
</dbReference>
<dbReference type="SUPFAM" id="SSF54966">
    <property type="entry name" value="RuBisCO, large subunit, small (N-terminal) domain"/>
    <property type="match status" value="1"/>
</dbReference>
<dbReference type="InterPro" id="IPR036376">
    <property type="entry name" value="RuBisCO_lsu_C_sf"/>
</dbReference>
<organism evidence="2">
    <name type="scientific">freshwater metagenome</name>
    <dbReference type="NCBI Taxonomy" id="449393"/>
    <lineage>
        <taxon>unclassified sequences</taxon>
        <taxon>metagenomes</taxon>
        <taxon>ecological metagenomes</taxon>
    </lineage>
</organism>
<accession>A0A6J7GHC4</accession>
<sequence length="367" mass="39526">MDRILVTYQFHGVDPAAIAEVIRVEQTIEFPFDLAPEWIQNDVVGKVEEISSTTPQHHLITISYNPDVAGAELPQLLNVLWGNVSLFPGVKIVDLKLPESILRLFKGPRFGVDGLRTLFDAPTRPLLTTALKPMGSDSKNLAEMARTLASAGFDMIKDDHSLANQPWSLWEERVALVSNAVNEANAKSGGKCVYAPSLNLRFDRVHAAAHRAKELGAGALLVLPGITGFDSMRTLAEDDSLALPIQGHPSMLGSLVTSPSEGVAHGIIFGTIARLAGADVSIFPNMSGRFSFSEAQCLEIKSAAQGELSHIKKIWIAPAGGMTLDRIPGMIEMYGLDTALLIGGALSRGDLAENAKEMSKMVRAIPR</sequence>
<dbReference type="GO" id="GO:0000287">
    <property type="term" value="F:magnesium ion binding"/>
    <property type="evidence" value="ECO:0007669"/>
    <property type="project" value="InterPro"/>
</dbReference>
<dbReference type="PANTHER" id="PTHR42704:SF17">
    <property type="entry name" value="RIBULOSE BISPHOSPHATE CARBOXYLASE LARGE CHAIN"/>
    <property type="match status" value="1"/>
</dbReference>
<dbReference type="GO" id="GO:0016984">
    <property type="term" value="F:ribulose-bisphosphate carboxylase activity"/>
    <property type="evidence" value="ECO:0007669"/>
    <property type="project" value="InterPro"/>
</dbReference>